<keyword evidence="1" id="KW-0472">Membrane</keyword>
<organism evidence="2 3">
    <name type="scientific">Triticum urartu</name>
    <name type="common">Red wild einkorn</name>
    <name type="synonym">Crithodium urartu</name>
    <dbReference type="NCBI Taxonomy" id="4572"/>
    <lineage>
        <taxon>Eukaryota</taxon>
        <taxon>Viridiplantae</taxon>
        <taxon>Streptophyta</taxon>
        <taxon>Embryophyta</taxon>
        <taxon>Tracheophyta</taxon>
        <taxon>Spermatophyta</taxon>
        <taxon>Magnoliopsida</taxon>
        <taxon>Liliopsida</taxon>
        <taxon>Poales</taxon>
        <taxon>Poaceae</taxon>
        <taxon>BOP clade</taxon>
        <taxon>Pooideae</taxon>
        <taxon>Triticodae</taxon>
        <taxon>Triticeae</taxon>
        <taxon>Triticinae</taxon>
        <taxon>Triticum</taxon>
    </lineage>
</organism>
<dbReference type="EnsemblPlants" id="TuG1812G0200002615.01.T01">
    <property type="protein sequence ID" value="TuG1812G0200002615.01.T01.cds447714"/>
    <property type="gene ID" value="TuG1812G0200002615.01"/>
</dbReference>
<accession>A0A8R7PEF7</accession>
<dbReference type="Proteomes" id="UP000015106">
    <property type="component" value="Chromosome 2"/>
</dbReference>
<evidence type="ECO:0000313" key="3">
    <source>
        <dbReference type="Proteomes" id="UP000015106"/>
    </source>
</evidence>
<protein>
    <submittedName>
        <fullName evidence="2">Uncharacterized protein</fullName>
    </submittedName>
</protein>
<dbReference type="Gramene" id="TuG1812G0200002615.01.T01">
    <property type="protein sequence ID" value="TuG1812G0200002615.01.T01.cds447714"/>
    <property type="gene ID" value="TuG1812G0200002615.01"/>
</dbReference>
<reference evidence="3" key="1">
    <citation type="journal article" date="2013" name="Nature">
        <title>Draft genome of the wheat A-genome progenitor Triticum urartu.</title>
        <authorList>
            <person name="Ling H.Q."/>
            <person name="Zhao S."/>
            <person name="Liu D."/>
            <person name="Wang J."/>
            <person name="Sun H."/>
            <person name="Zhang C."/>
            <person name="Fan H."/>
            <person name="Li D."/>
            <person name="Dong L."/>
            <person name="Tao Y."/>
            <person name="Gao C."/>
            <person name="Wu H."/>
            <person name="Li Y."/>
            <person name="Cui Y."/>
            <person name="Guo X."/>
            <person name="Zheng S."/>
            <person name="Wang B."/>
            <person name="Yu K."/>
            <person name="Liang Q."/>
            <person name="Yang W."/>
            <person name="Lou X."/>
            <person name="Chen J."/>
            <person name="Feng M."/>
            <person name="Jian J."/>
            <person name="Zhang X."/>
            <person name="Luo G."/>
            <person name="Jiang Y."/>
            <person name="Liu J."/>
            <person name="Wang Z."/>
            <person name="Sha Y."/>
            <person name="Zhang B."/>
            <person name="Wu H."/>
            <person name="Tang D."/>
            <person name="Shen Q."/>
            <person name="Xue P."/>
            <person name="Zou S."/>
            <person name="Wang X."/>
            <person name="Liu X."/>
            <person name="Wang F."/>
            <person name="Yang Y."/>
            <person name="An X."/>
            <person name="Dong Z."/>
            <person name="Zhang K."/>
            <person name="Zhang X."/>
            <person name="Luo M.C."/>
            <person name="Dvorak J."/>
            <person name="Tong Y."/>
            <person name="Wang J."/>
            <person name="Yang H."/>
            <person name="Li Z."/>
            <person name="Wang D."/>
            <person name="Zhang A."/>
            <person name="Wang J."/>
        </authorList>
    </citation>
    <scope>NUCLEOTIDE SEQUENCE</scope>
    <source>
        <strain evidence="3">cv. G1812</strain>
    </source>
</reference>
<reference evidence="2" key="3">
    <citation type="submission" date="2022-06" db="UniProtKB">
        <authorList>
            <consortium name="EnsemblPlants"/>
        </authorList>
    </citation>
    <scope>IDENTIFICATION</scope>
</reference>
<sequence length="153" mass="16586">MDAVNGAFPITPPTSTVSWQLSPPFPSICHLFLPLISSSTSSIWKISFLFHLLMHSRDTRDTRDTNFDLSLTLLHSTSRSPPSRLPPFPAPAFAGTVTSAAAITVGPTGALRSPTPSLFSLFDGQARPGITFCSACIAKNEIPIILKRMKFQE</sequence>
<evidence type="ECO:0000313" key="2">
    <source>
        <dbReference type="EnsemblPlants" id="TuG1812G0200002615.01.T01.cds447714"/>
    </source>
</evidence>
<dbReference type="AlphaFoldDB" id="A0A8R7PEF7"/>
<keyword evidence="1" id="KW-0812">Transmembrane</keyword>
<evidence type="ECO:0000256" key="1">
    <source>
        <dbReference type="SAM" id="Phobius"/>
    </source>
</evidence>
<proteinExistence type="predicted"/>
<keyword evidence="3" id="KW-1185">Reference proteome</keyword>
<name>A0A8R7PEF7_TRIUA</name>
<reference evidence="2" key="2">
    <citation type="submission" date="2018-03" db="EMBL/GenBank/DDBJ databases">
        <title>The Triticum urartu genome reveals the dynamic nature of wheat genome evolution.</title>
        <authorList>
            <person name="Ling H."/>
            <person name="Ma B."/>
            <person name="Shi X."/>
            <person name="Liu H."/>
            <person name="Dong L."/>
            <person name="Sun H."/>
            <person name="Cao Y."/>
            <person name="Gao Q."/>
            <person name="Zheng S."/>
            <person name="Li Y."/>
            <person name="Yu Y."/>
            <person name="Du H."/>
            <person name="Qi M."/>
            <person name="Li Y."/>
            <person name="Yu H."/>
            <person name="Cui Y."/>
            <person name="Wang N."/>
            <person name="Chen C."/>
            <person name="Wu H."/>
            <person name="Zhao Y."/>
            <person name="Zhang J."/>
            <person name="Li Y."/>
            <person name="Zhou W."/>
            <person name="Zhang B."/>
            <person name="Hu W."/>
            <person name="Eijk M."/>
            <person name="Tang J."/>
            <person name="Witsenboer H."/>
            <person name="Zhao S."/>
            <person name="Li Z."/>
            <person name="Zhang A."/>
            <person name="Wang D."/>
            <person name="Liang C."/>
        </authorList>
    </citation>
    <scope>NUCLEOTIDE SEQUENCE [LARGE SCALE GENOMIC DNA]</scope>
    <source>
        <strain evidence="2">cv. G1812</strain>
    </source>
</reference>
<feature type="transmembrane region" description="Helical" evidence="1">
    <location>
        <begin position="31"/>
        <end position="53"/>
    </location>
</feature>
<keyword evidence="1" id="KW-1133">Transmembrane helix</keyword>